<protein>
    <submittedName>
        <fullName evidence="1">Glycosyltransferase family 2 protein</fullName>
    </submittedName>
</protein>
<dbReference type="EMBL" id="WIND01000021">
    <property type="protein sequence ID" value="MSU91549.1"/>
    <property type="molecule type" value="Genomic_DNA"/>
</dbReference>
<dbReference type="Proteomes" id="UP000474957">
    <property type="component" value="Unassembled WGS sequence"/>
</dbReference>
<gene>
    <name evidence="1" type="ORF">GE300_18375</name>
</gene>
<keyword evidence="1" id="KW-0808">Transferase</keyword>
<dbReference type="GO" id="GO:0016740">
    <property type="term" value="F:transferase activity"/>
    <property type="evidence" value="ECO:0007669"/>
    <property type="project" value="UniProtKB-KW"/>
</dbReference>
<dbReference type="AlphaFoldDB" id="A0A6L5Z5G3"/>
<dbReference type="Pfam" id="PF13704">
    <property type="entry name" value="Glyco_tranf_2_4"/>
    <property type="match status" value="1"/>
</dbReference>
<dbReference type="RefSeq" id="WP_154448819.1">
    <property type="nucleotide sequence ID" value="NZ_WIND01000021.1"/>
</dbReference>
<accession>A0A6L5Z5G3</accession>
<name>A0A6L5Z5G3_9RHOB</name>
<organism evidence="1 2">
    <name type="scientific">Halovulum marinum</name>
    <dbReference type="NCBI Taxonomy" id="2662447"/>
    <lineage>
        <taxon>Bacteria</taxon>
        <taxon>Pseudomonadati</taxon>
        <taxon>Pseudomonadota</taxon>
        <taxon>Alphaproteobacteria</taxon>
        <taxon>Rhodobacterales</taxon>
        <taxon>Paracoccaceae</taxon>
        <taxon>Halovulum</taxon>
    </lineage>
</organism>
<keyword evidence="2" id="KW-1185">Reference proteome</keyword>
<proteinExistence type="predicted"/>
<evidence type="ECO:0000313" key="2">
    <source>
        <dbReference type="Proteomes" id="UP000474957"/>
    </source>
</evidence>
<comment type="caution">
    <text evidence="1">The sequence shown here is derived from an EMBL/GenBank/DDBJ whole genome shotgun (WGS) entry which is preliminary data.</text>
</comment>
<reference evidence="1 2" key="1">
    <citation type="submission" date="2019-10" db="EMBL/GenBank/DDBJ databases">
        <title>Cognatihalovulum marinum gen. nov. sp. nov., a new member of the family Rhodobacteraceae isolated from deep seawater of the Northwest Indian Ocean.</title>
        <authorList>
            <person name="Ruan C."/>
            <person name="Wang J."/>
            <person name="Zheng X."/>
            <person name="Song L."/>
            <person name="Zhu Y."/>
            <person name="Huang Y."/>
            <person name="Lu Z."/>
            <person name="Du W."/>
            <person name="Huang L."/>
            <person name="Dai X."/>
        </authorList>
    </citation>
    <scope>NUCLEOTIDE SEQUENCE [LARGE SCALE GENOMIC DNA]</scope>
    <source>
        <strain evidence="1 2">2CG4</strain>
    </source>
</reference>
<evidence type="ECO:0000313" key="1">
    <source>
        <dbReference type="EMBL" id="MSU91549.1"/>
    </source>
</evidence>
<sequence length="339" mass="39281">MGLVRQYNRAMLRWERTQLLLRGLRSQVALRRRADRSAQIRPRDILLFATVRNERVRLPYFLDYYRRLGVDHFLIVDNDSTDGSGAFLAAQADVSVWHTGASYKRARYGVDWINGLLSRHGHGHWVLTVDVDEFLVYPYHDTRPLPALTDWLDSCRHTSFGTLLLDMYSDGPIAETAYAEGDDPFRTLEWFDAANYSFDRNGKYRDLWIQGGPRQRVFFAGAPELGPALNKVPLVRWRRGMVYRSSTHTLMPRGLNQVYCERGGERACGVLLHAKFLELFGHKAREEIDRGQHYAASREYRVYDDKMSEGLAMWTPRSTRYEGWRQLEDLGLISPGSWA</sequence>